<feature type="compositionally biased region" description="Basic and acidic residues" evidence="1">
    <location>
        <begin position="168"/>
        <end position="182"/>
    </location>
</feature>
<feature type="compositionally biased region" description="Basic and acidic residues" evidence="1">
    <location>
        <begin position="318"/>
        <end position="333"/>
    </location>
</feature>
<feature type="compositionally biased region" description="Basic and acidic residues" evidence="1">
    <location>
        <begin position="245"/>
        <end position="259"/>
    </location>
</feature>
<protein>
    <submittedName>
        <fullName evidence="2 3">Uncharacterized protein</fullName>
    </submittedName>
</protein>
<accession>A0A180GKC3</accession>
<proteinExistence type="predicted"/>
<sequence length="574" mass="64263">MAAGVQEGRQNPPISPWMPFKHKPTRTMKTRSQQESTRTRKQPVVIIYKPPSSQQLVWDPTQLESVIQDRQLSTRRWVDETRSYGFEPELFVQEFPGSREESVGTHESLESKETEERNELNESKGVKESKEMKEMKEMKESKGVKESKELKESTEPKPRKTPAQQKEPTQRKESTTKTEPKRSKQPHKLKQPEEKNEFEKNSNCSVSEGSRPIEDPAPRSESTLEYLQLPPASSSSQATRRAPRSLHEQPSPDRNRSEDPESNDTPTNKRIHDRRANGPSEPSSEPKKARKISYPGRSQPGPTRLSGYDAQDPFGFVHAERGRTEALSADDHPPPAPQDPPVNPPPQDLSDPLNNSDLSLADLLNLRKKPARKQASRSALSRKGSAAPVPARRQRQRAQKSAKRGPEKSNSSLNKGAHDENHLGDQELPPTSPSSSSRDPTGQLTQGSDDAERSPSPAASPMATNPPSRARPRRKSPSSRKILKPKENIPSRPRRSSSSNAKGCHKTGESKSRKTVKGKNVRRPVGAEKGRPRTIDASETVLSGVDEDESRARRLSYYRALDELQFEEEVVIDL</sequence>
<reference evidence="2" key="1">
    <citation type="submission" date="2009-11" db="EMBL/GenBank/DDBJ databases">
        <authorList>
            <consortium name="The Broad Institute Genome Sequencing Platform"/>
            <person name="Ward D."/>
            <person name="Feldgarden M."/>
            <person name="Earl A."/>
            <person name="Young S.K."/>
            <person name="Zeng Q."/>
            <person name="Koehrsen M."/>
            <person name="Alvarado L."/>
            <person name="Berlin A."/>
            <person name="Bochicchio J."/>
            <person name="Borenstein D."/>
            <person name="Chapman S.B."/>
            <person name="Chen Z."/>
            <person name="Engels R."/>
            <person name="Freedman E."/>
            <person name="Gellesch M."/>
            <person name="Goldberg J."/>
            <person name="Griggs A."/>
            <person name="Gujja S."/>
            <person name="Heilman E."/>
            <person name="Heiman D."/>
            <person name="Hepburn T."/>
            <person name="Howarth C."/>
            <person name="Jen D."/>
            <person name="Larson L."/>
            <person name="Lewis B."/>
            <person name="Mehta T."/>
            <person name="Park D."/>
            <person name="Pearson M."/>
            <person name="Roberts A."/>
            <person name="Saif S."/>
            <person name="Shea T."/>
            <person name="Shenoy N."/>
            <person name="Sisk P."/>
            <person name="Stolte C."/>
            <person name="Sykes S."/>
            <person name="Thomson T."/>
            <person name="Walk T."/>
            <person name="White J."/>
            <person name="Yandava C."/>
            <person name="Izard J."/>
            <person name="Baranova O.V."/>
            <person name="Blanton J.M."/>
            <person name="Tanner A.C."/>
            <person name="Dewhirst F.E."/>
            <person name="Haas B."/>
            <person name="Nusbaum C."/>
            <person name="Birren B."/>
        </authorList>
    </citation>
    <scope>NUCLEOTIDE SEQUENCE [LARGE SCALE GENOMIC DNA]</scope>
    <source>
        <strain evidence="2">1-1 BBBD Race 1</strain>
    </source>
</reference>
<feature type="compositionally biased region" description="Pro residues" evidence="1">
    <location>
        <begin position="334"/>
        <end position="347"/>
    </location>
</feature>
<feature type="compositionally biased region" description="Basic residues" evidence="1">
    <location>
        <begin position="392"/>
        <end position="403"/>
    </location>
</feature>
<dbReference type="AlphaFoldDB" id="A0A180GKC3"/>
<dbReference type="OrthoDB" id="10680159at2759"/>
<feature type="compositionally biased region" description="Basic residues" evidence="1">
    <location>
        <begin position="20"/>
        <end position="29"/>
    </location>
</feature>
<feature type="compositionally biased region" description="Basic and acidic residues" evidence="1">
    <location>
        <begin position="97"/>
        <end position="158"/>
    </location>
</feature>
<evidence type="ECO:0000313" key="2">
    <source>
        <dbReference type="EMBL" id="OAV92984.1"/>
    </source>
</evidence>
<feature type="compositionally biased region" description="Polar residues" evidence="1">
    <location>
        <begin position="438"/>
        <end position="448"/>
    </location>
</feature>
<dbReference type="Proteomes" id="UP000005240">
    <property type="component" value="Unassembled WGS sequence"/>
</dbReference>
<gene>
    <name evidence="2" type="ORF">PTTG_27437</name>
</gene>
<organism evidence="2">
    <name type="scientific">Puccinia triticina (isolate 1-1 / race 1 (BBBD))</name>
    <name type="common">Brown leaf rust fungus</name>
    <dbReference type="NCBI Taxonomy" id="630390"/>
    <lineage>
        <taxon>Eukaryota</taxon>
        <taxon>Fungi</taxon>
        <taxon>Dikarya</taxon>
        <taxon>Basidiomycota</taxon>
        <taxon>Pucciniomycotina</taxon>
        <taxon>Pucciniomycetes</taxon>
        <taxon>Pucciniales</taxon>
        <taxon>Pucciniaceae</taxon>
        <taxon>Puccinia</taxon>
    </lineage>
</organism>
<keyword evidence="4" id="KW-1185">Reference proteome</keyword>
<feature type="compositionally biased region" description="Basic residues" evidence="1">
    <location>
        <begin position="366"/>
        <end position="375"/>
    </location>
</feature>
<evidence type="ECO:0000256" key="1">
    <source>
        <dbReference type="SAM" id="MobiDB-lite"/>
    </source>
</evidence>
<feature type="compositionally biased region" description="Basic and acidic residues" evidence="1">
    <location>
        <begin position="525"/>
        <end position="536"/>
    </location>
</feature>
<feature type="compositionally biased region" description="Basic and acidic residues" evidence="1">
    <location>
        <begin position="190"/>
        <end position="200"/>
    </location>
</feature>
<reference evidence="3 4" key="3">
    <citation type="journal article" date="2017" name="G3 (Bethesda)">
        <title>Comparative analysis highlights variable genome content of wheat rusts and divergence of the mating loci.</title>
        <authorList>
            <person name="Cuomo C.A."/>
            <person name="Bakkeren G."/>
            <person name="Khalil H.B."/>
            <person name="Panwar V."/>
            <person name="Joly D."/>
            <person name="Linning R."/>
            <person name="Sakthikumar S."/>
            <person name="Song X."/>
            <person name="Adiconis X."/>
            <person name="Fan L."/>
            <person name="Goldberg J.M."/>
            <person name="Levin J.Z."/>
            <person name="Young S."/>
            <person name="Zeng Q."/>
            <person name="Anikster Y."/>
            <person name="Bruce M."/>
            <person name="Wang M."/>
            <person name="Yin C."/>
            <person name="McCallum B."/>
            <person name="Szabo L.J."/>
            <person name="Hulbert S."/>
            <person name="Chen X."/>
            <person name="Fellers J.P."/>
        </authorList>
    </citation>
    <scope>NUCLEOTIDE SEQUENCE</scope>
    <source>
        <strain evidence="3">isolate 1-1 / race 1 (BBBD)</strain>
        <strain evidence="4">Isolate 1-1 / race 1 (BBBD)</strain>
    </source>
</reference>
<evidence type="ECO:0000313" key="3">
    <source>
        <dbReference type="EnsemblFungi" id="PTTG_27437-t43_1-p1"/>
    </source>
</evidence>
<feature type="compositionally biased region" description="Basic residues" evidence="1">
    <location>
        <begin position="513"/>
        <end position="522"/>
    </location>
</feature>
<feature type="compositionally biased region" description="Polar residues" evidence="1">
    <location>
        <begin position="220"/>
        <end position="239"/>
    </location>
</feature>
<dbReference type="VEuPathDB" id="FungiDB:PTTG_27437"/>
<dbReference type="EnsemblFungi" id="PTTG_27437-t43_1">
    <property type="protein sequence ID" value="PTTG_27437-t43_1-p1"/>
    <property type="gene ID" value="PTTG_27437"/>
</dbReference>
<feature type="compositionally biased region" description="Basic residues" evidence="1">
    <location>
        <begin position="470"/>
        <end position="483"/>
    </location>
</feature>
<evidence type="ECO:0000313" key="4">
    <source>
        <dbReference type="Proteomes" id="UP000005240"/>
    </source>
</evidence>
<reference evidence="2" key="2">
    <citation type="submission" date="2016-05" db="EMBL/GenBank/DDBJ databases">
        <title>Comparative analysis highlights variable genome content of wheat rusts and divergence of the mating loci.</title>
        <authorList>
            <person name="Cuomo C.A."/>
            <person name="Bakkeren G."/>
            <person name="Szabo L."/>
            <person name="Khalil H."/>
            <person name="Joly D."/>
            <person name="Goldberg J."/>
            <person name="Young S."/>
            <person name="Zeng Q."/>
            <person name="Fellers J."/>
        </authorList>
    </citation>
    <scope>NUCLEOTIDE SEQUENCE [LARGE SCALE GENOMIC DNA]</scope>
    <source>
        <strain evidence="2">1-1 BBBD Race 1</strain>
    </source>
</reference>
<feature type="compositionally biased region" description="Low complexity" evidence="1">
    <location>
        <begin position="348"/>
        <end position="364"/>
    </location>
</feature>
<feature type="region of interest" description="Disordered" evidence="1">
    <location>
        <begin position="88"/>
        <end position="538"/>
    </location>
</feature>
<reference evidence="3" key="4">
    <citation type="submission" date="2025-05" db="UniProtKB">
        <authorList>
            <consortium name="EnsemblFungi"/>
        </authorList>
    </citation>
    <scope>IDENTIFICATION</scope>
    <source>
        <strain evidence="3">isolate 1-1 / race 1 (BBBD)</strain>
    </source>
</reference>
<feature type="compositionally biased region" description="Basic and acidic residues" evidence="1">
    <location>
        <begin position="416"/>
        <end position="425"/>
    </location>
</feature>
<name>A0A180GKC3_PUCT1</name>
<feature type="region of interest" description="Disordered" evidence="1">
    <location>
        <begin position="1"/>
        <end position="43"/>
    </location>
</feature>
<dbReference type="EMBL" id="ADAS02000056">
    <property type="protein sequence ID" value="OAV92984.1"/>
    <property type="molecule type" value="Genomic_DNA"/>
</dbReference>